<evidence type="ECO:0000313" key="1">
    <source>
        <dbReference type="EMBL" id="QHA85730.1"/>
    </source>
</evidence>
<reference evidence="1 2" key="1">
    <citation type="submission" date="2019-07" db="EMBL/GenBank/DDBJ databases">
        <title>Serratia dokdonensis sp. nov., an elicitor of systemic resistance in Nicotiana Tabacum.</title>
        <authorList>
            <person name="Son J.-S."/>
            <person name="Hwang Y.-J."/>
            <person name="Lee S.-Y."/>
            <person name="Ghim S.-Y."/>
        </authorList>
    </citation>
    <scope>NUCLEOTIDE SEQUENCE [LARGE SCALE GENOMIC DNA]</scope>
    <source>
        <strain evidence="1 2">KUDC3025</strain>
    </source>
</reference>
<accession>A0ABX6GHJ9</accession>
<keyword evidence="2" id="KW-1185">Reference proteome</keyword>
<gene>
    <name evidence="1" type="ORF">FO014_01365</name>
</gene>
<proteinExistence type="predicted"/>
<organism evidence="1 2">
    <name type="scientific">Serratia rhizosphaerae</name>
    <dbReference type="NCBI Taxonomy" id="2597702"/>
    <lineage>
        <taxon>Bacteria</taxon>
        <taxon>Pseudomonadati</taxon>
        <taxon>Pseudomonadota</taxon>
        <taxon>Gammaproteobacteria</taxon>
        <taxon>Enterobacterales</taxon>
        <taxon>Yersiniaceae</taxon>
        <taxon>Serratia</taxon>
    </lineage>
</organism>
<name>A0ABX6GHJ9_9GAMM</name>
<dbReference type="Pfam" id="PF07358">
    <property type="entry name" value="DUF1482"/>
    <property type="match status" value="1"/>
</dbReference>
<dbReference type="Proteomes" id="UP000430368">
    <property type="component" value="Chromosome"/>
</dbReference>
<dbReference type="InterPro" id="IPR009954">
    <property type="entry name" value="DUF1482"/>
</dbReference>
<sequence>MKYLAGFILTWALVVRMPINGEPADAVIDIYDTQYECIQARDSQKINGECYEVDSIIHSKNV</sequence>
<protein>
    <submittedName>
        <fullName evidence="1">DUF1482 family protein</fullName>
    </submittedName>
</protein>
<dbReference type="EMBL" id="CP041764">
    <property type="protein sequence ID" value="QHA85730.1"/>
    <property type="molecule type" value="Genomic_DNA"/>
</dbReference>
<dbReference type="RefSeq" id="WP_160027233.1">
    <property type="nucleotide sequence ID" value="NZ_CP041764.1"/>
</dbReference>
<evidence type="ECO:0000313" key="2">
    <source>
        <dbReference type="Proteomes" id="UP000430368"/>
    </source>
</evidence>